<dbReference type="PANTHER" id="PTHR28620">
    <property type="entry name" value="CENTROMERE PROTEIN V"/>
    <property type="match status" value="1"/>
</dbReference>
<dbReference type="Pfam" id="PF04828">
    <property type="entry name" value="GFA"/>
    <property type="match status" value="1"/>
</dbReference>
<evidence type="ECO:0000256" key="2">
    <source>
        <dbReference type="ARBA" id="ARBA00022723"/>
    </source>
</evidence>
<dbReference type="AlphaFoldDB" id="A0A9P3LDQ2"/>
<dbReference type="InterPro" id="IPR011057">
    <property type="entry name" value="Mss4-like_sf"/>
</dbReference>
<keyword evidence="2" id="KW-0479">Metal-binding</keyword>
<dbReference type="Proteomes" id="UP000703269">
    <property type="component" value="Unassembled WGS sequence"/>
</dbReference>
<reference evidence="5 6" key="1">
    <citation type="submission" date="2021-08" db="EMBL/GenBank/DDBJ databases">
        <title>Draft Genome Sequence of Phanerochaete sordida strain YK-624.</title>
        <authorList>
            <person name="Mori T."/>
            <person name="Dohra H."/>
            <person name="Suzuki T."/>
            <person name="Kawagishi H."/>
            <person name="Hirai H."/>
        </authorList>
    </citation>
    <scope>NUCLEOTIDE SEQUENCE [LARGE SCALE GENOMIC DNA]</scope>
    <source>
        <strain evidence="5 6">YK-624</strain>
    </source>
</reference>
<name>A0A9P3LDQ2_9APHY</name>
<accession>A0A9P3LDQ2</accession>
<evidence type="ECO:0000313" key="6">
    <source>
        <dbReference type="Proteomes" id="UP000703269"/>
    </source>
</evidence>
<organism evidence="5 6">
    <name type="scientific">Phanerochaete sordida</name>
    <dbReference type="NCBI Taxonomy" id="48140"/>
    <lineage>
        <taxon>Eukaryota</taxon>
        <taxon>Fungi</taxon>
        <taxon>Dikarya</taxon>
        <taxon>Basidiomycota</taxon>
        <taxon>Agaricomycotina</taxon>
        <taxon>Agaricomycetes</taxon>
        <taxon>Polyporales</taxon>
        <taxon>Phanerochaetaceae</taxon>
        <taxon>Phanerochaete</taxon>
    </lineage>
</organism>
<dbReference type="GO" id="GO:0046872">
    <property type="term" value="F:metal ion binding"/>
    <property type="evidence" value="ECO:0007669"/>
    <property type="project" value="UniProtKB-KW"/>
</dbReference>
<keyword evidence="3" id="KW-0862">Zinc</keyword>
<evidence type="ECO:0000313" key="5">
    <source>
        <dbReference type="EMBL" id="GJE91495.1"/>
    </source>
</evidence>
<dbReference type="InterPro" id="IPR052355">
    <property type="entry name" value="CENP-V-like"/>
</dbReference>
<dbReference type="GO" id="GO:0016846">
    <property type="term" value="F:carbon-sulfur lyase activity"/>
    <property type="evidence" value="ECO:0007669"/>
    <property type="project" value="InterPro"/>
</dbReference>
<evidence type="ECO:0000256" key="3">
    <source>
        <dbReference type="ARBA" id="ARBA00022833"/>
    </source>
</evidence>
<dbReference type="PROSITE" id="PS51891">
    <property type="entry name" value="CENP_V_GFA"/>
    <property type="match status" value="1"/>
</dbReference>
<dbReference type="SUPFAM" id="SSF51316">
    <property type="entry name" value="Mss4-like"/>
    <property type="match status" value="1"/>
</dbReference>
<dbReference type="EMBL" id="BPQB01000021">
    <property type="protein sequence ID" value="GJE91495.1"/>
    <property type="molecule type" value="Genomic_DNA"/>
</dbReference>
<dbReference type="PANTHER" id="PTHR28620:SF1">
    <property type="entry name" value="CENP-V_GFA DOMAIN-CONTAINING PROTEIN"/>
    <property type="match status" value="1"/>
</dbReference>
<gene>
    <name evidence="5" type="ORF">PsYK624_076450</name>
</gene>
<feature type="domain" description="CENP-V/GFA" evidence="4">
    <location>
        <begin position="17"/>
        <end position="128"/>
    </location>
</feature>
<dbReference type="OrthoDB" id="3264588at2759"/>
<keyword evidence="6" id="KW-1185">Reference proteome</keyword>
<evidence type="ECO:0000256" key="1">
    <source>
        <dbReference type="ARBA" id="ARBA00005495"/>
    </source>
</evidence>
<evidence type="ECO:0000259" key="4">
    <source>
        <dbReference type="PROSITE" id="PS51891"/>
    </source>
</evidence>
<comment type="similarity">
    <text evidence="1">Belongs to the Gfa family.</text>
</comment>
<protein>
    <submittedName>
        <fullName evidence="5">GFA domain-containing protein</fullName>
    </submittedName>
</protein>
<dbReference type="InterPro" id="IPR006913">
    <property type="entry name" value="CENP-V/GFA"/>
</dbReference>
<sequence>MDFSFKLPERSPDDREYTGGCHCKRFRYRFHWRPFHDGTHEISACNCSVCSMKGMAFTHMHTDAFALTAGTREELTEYRFGRRVFARFFCPTCGVEIFETKEDEDMLGVNVRTVDGVDMEKLRIKPFDGATLW</sequence>
<proteinExistence type="inferred from homology"/>
<dbReference type="Gene3D" id="2.170.150.70">
    <property type="match status" value="1"/>
</dbReference>
<comment type="caution">
    <text evidence="5">The sequence shown here is derived from an EMBL/GenBank/DDBJ whole genome shotgun (WGS) entry which is preliminary data.</text>
</comment>